<dbReference type="PANTHER" id="PTHR24362">
    <property type="entry name" value="SERINE/THREONINE-PROTEIN KINASE NEK"/>
    <property type="match status" value="1"/>
</dbReference>
<dbReference type="EMBL" id="JAPFFF010000004">
    <property type="protein sequence ID" value="KAK8892759.1"/>
    <property type="molecule type" value="Genomic_DNA"/>
</dbReference>
<name>A0ABR2KNW7_9EUKA</name>
<dbReference type="PROSITE" id="PS50011">
    <property type="entry name" value="PROTEIN_KINASE_DOM"/>
    <property type="match status" value="1"/>
</dbReference>
<dbReference type="Pfam" id="PF00069">
    <property type="entry name" value="Pkinase"/>
    <property type="match status" value="1"/>
</dbReference>
<dbReference type="InterPro" id="IPR000719">
    <property type="entry name" value="Prot_kinase_dom"/>
</dbReference>
<reference evidence="2 3" key="1">
    <citation type="submission" date="2024-04" db="EMBL/GenBank/DDBJ databases">
        <title>Tritrichomonas musculus Genome.</title>
        <authorList>
            <person name="Alves-Ferreira E."/>
            <person name="Grigg M."/>
            <person name="Lorenzi H."/>
            <person name="Galac M."/>
        </authorList>
    </citation>
    <scope>NUCLEOTIDE SEQUENCE [LARGE SCALE GENOMIC DNA]</scope>
    <source>
        <strain evidence="2 3">EAF2021</strain>
    </source>
</reference>
<dbReference type="Proteomes" id="UP001470230">
    <property type="component" value="Unassembled WGS sequence"/>
</dbReference>
<dbReference type="SUPFAM" id="SSF56112">
    <property type="entry name" value="Protein kinase-like (PK-like)"/>
    <property type="match status" value="1"/>
</dbReference>
<dbReference type="InterPro" id="IPR011009">
    <property type="entry name" value="Kinase-like_dom_sf"/>
</dbReference>
<comment type="caution">
    <text evidence="2">The sequence shown here is derived from an EMBL/GenBank/DDBJ whole genome shotgun (WGS) entry which is preliminary data.</text>
</comment>
<feature type="domain" description="Protein kinase" evidence="1">
    <location>
        <begin position="16"/>
        <end position="257"/>
    </location>
</feature>
<evidence type="ECO:0000259" key="1">
    <source>
        <dbReference type="PROSITE" id="PS50011"/>
    </source>
</evidence>
<gene>
    <name evidence="2" type="ORF">M9Y10_030000</name>
</gene>
<protein>
    <recommendedName>
        <fullName evidence="1">Protein kinase domain-containing protein</fullName>
    </recommendedName>
</protein>
<dbReference type="PANTHER" id="PTHR24362:SF309">
    <property type="entry name" value="PROTEIN KINASE DOMAIN-CONTAINING PROTEIN"/>
    <property type="match status" value="1"/>
</dbReference>
<accession>A0ABR2KNW7</accession>
<sequence length="317" mass="37415">MFDFELVKGNLTKQGYEYKQFLGSSGFSCVLLCQSQNLKKDIAVKRIMKHRMTDDEFNSLVSLNHPYIAKYYESFGDRTAQYLVMEYCSNGTIQQKGRLSYEKFIFYAKQMLEAIAYCHSNKIAHNYISPRNIFIDKYDNIKIADFEMVKKTEFNHKSNEKFNELIFQPPEMLLRDECCPFKADIWALGITFFFMATGNYPFQSDDIEELKLKMLKREFNFFKYKIHPKIRFLINKMTAINQYSRSSAEDLLKLPIFSTNFSRSLVTLGTQNCGKKSKIKLQNPNFMMNFKNKSHQVSNYSRKRVTFNSQIEFNETI</sequence>
<keyword evidence="3" id="KW-1185">Reference proteome</keyword>
<organism evidence="2 3">
    <name type="scientific">Tritrichomonas musculus</name>
    <dbReference type="NCBI Taxonomy" id="1915356"/>
    <lineage>
        <taxon>Eukaryota</taxon>
        <taxon>Metamonada</taxon>
        <taxon>Parabasalia</taxon>
        <taxon>Tritrichomonadida</taxon>
        <taxon>Tritrichomonadidae</taxon>
        <taxon>Tritrichomonas</taxon>
    </lineage>
</organism>
<evidence type="ECO:0000313" key="3">
    <source>
        <dbReference type="Proteomes" id="UP001470230"/>
    </source>
</evidence>
<dbReference type="Gene3D" id="1.10.510.10">
    <property type="entry name" value="Transferase(Phosphotransferase) domain 1"/>
    <property type="match status" value="1"/>
</dbReference>
<evidence type="ECO:0000313" key="2">
    <source>
        <dbReference type="EMBL" id="KAK8892759.1"/>
    </source>
</evidence>
<proteinExistence type="predicted"/>